<feature type="transmembrane region" description="Helical" evidence="2">
    <location>
        <begin position="12"/>
        <end position="33"/>
    </location>
</feature>
<proteinExistence type="predicted"/>
<dbReference type="AlphaFoldDB" id="A0A2H0BXT9"/>
<comment type="caution">
    <text evidence="3">The sequence shown here is derived from an EMBL/GenBank/DDBJ whole genome shotgun (WGS) entry which is preliminary data.</text>
</comment>
<dbReference type="EMBL" id="PCTA01000016">
    <property type="protein sequence ID" value="PIP61778.1"/>
    <property type="molecule type" value="Genomic_DNA"/>
</dbReference>
<evidence type="ECO:0000256" key="1">
    <source>
        <dbReference type="SAM" id="MobiDB-lite"/>
    </source>
</evidence>
<protein>
    <submittedName>
        <fullName evidence="3">Uncharacterized protein</fullName>
    </submittedName>
</protein>
<keyword evidence="2" id="KW-0812">Transmembrane</keyword>
<keyword evidence="2" id="KW-0472">Membrane</keyword>
<accession>A0A2H0BXT9</accession>
<evidence type="ECO:0000256" key="2">
    <source>
        <dbReference type="SAM" id="Phobius"/>
    </source>
</evidence>
<evidence type="ECO:0000313" key="4">
    <source>
        <dbReference type="Proteomes" id="UP000231246"/>
    </source>
</evidence>
<evidence type="ECO:0000313" key="3">
    <source>
        <dbReference type="EMBL" id="PIP61778.1"/>
    </source>
</evidence>
<feature type="compositionally biased region" description="Basic and acidic residues" evidence="1">
    <location>
        <begin position="79"/>
        <end position="88"/>
    </location>
</feature>
<dbReference type="Proteomes" id="UP000231246">
    <property type="component" value="Unassembled WGS sequence"/>
</dbReference>
<feature type="region of interest" description="Disordered" evidence="1">
    <location>
        <begin position="59"/>
        <end position="91"/>
    </location>
</feature>
<gene>
    <name evidence="3" type="ORF">COW99_02310</name>
</gene>
<organism evidence="3 4">
    <name type="scientific">Candidatus Roizmanbacteria bacterium CG22_combo_CG10-13_8_21_14_all_38_20</name>
    <dbReference type="NCBI Taxonomy" id="1974862"/>
    <lineage>
        <taxon>Bacteria</taxon>
        <taxon>Candidatus Roizmaniibacteriota</taxon>
    </lineage>
</organism>
<name>A0A2H0BXT9_9BACT</name>
<reference evidence="3 4" key="1">
    <citation type="submission" date="2017-09" db="EMBL/GenBank/DDBJ databases">
        <title>Depth-based differentiation of microbial function through sediment-hosted aquifers and enrichment of novel symbionts in the deep terrestrial subsurface.</title>
        <authorList>
            <person name="Probst A.J."/>
            <person name="Ladd B."/>
            <person name="Jarett J.K."/>
            <person name="Geller-Mcgrath D.E."/>
            <person name="Sieber C.M."/>
            <person name="Emerson J.B."/>
            <person name="Anantharaman K."/>
            <person name="Thomas B.C."/>
            <person name="Malmstrom R."/>
            <person name="Stieglmeier M."/>
            <person name="Klingl A."/>
            <person name="Woyke T."/>
            <person name="Ryan C.M."/>
            <person name="Banfield J.F."/>
        </authorList>
    </citation>
    <scope>NUCLEOTIDE SEQUENCE [LARGE SCALE GENOMIC DNA]</scope>
    <source>
        <strain evidence="3">CG22_combo_CG10-13_8_21_14_all_38_20</strain>
    </source>
</reference>
<keyword evidence="2" id="KW-1133">Transmembrane helix</keyword>
<sequence>MDNKKTVGISRYAPVLFVVTMIALGIFSGLFLGKQSNPATSNKGKTKVIQSDKMVGSTDKEAFSDSATGVLREGGADGEGTHHLEREGGPSQNVYLTSSVLDMSQFVDQEVTIWGETFSAEKAGWLMDVGLLELKE</sequence>